<sequence length="119" mass="13557">MKDEMNRLELIIGKILRFGVATAITFMVFGCFLLIVRNNKEVVPYYSYLKLSEILQGIVVLQPNAWLMGGVFTLILTPVLRVITSIFAFVKVKDWVYTWITIIVLLILILAMAFGINQS</sequence>
<dbReference type="Proteomes" id="UP000500741">
    <property type="component" value="Chromosome"/>
</dbReference>
<dbReference type="PROSITE" id="PS51257">
    <property type="entry name" value="PROKAR_LIPOPROTEIN"/>
    <property type="match status" value="1"/>
</dbReference>
<feature type="transmembrane region" description="Helical" evidence="1">
    <location>
        <begin position="65"/>
        <end position="89"/>
    </location>
</feature>
<keyword evidence="1" id="KW-0472">Membrane</keyword>
<feature type="transmembrane region" description="Helical" evidence="1">
    <location>
        <begin position="15"/>
        <end position="36"/>
    </location>
</feature>
<dbReference type="Pfam" id="PF07843">
    <property type="entry name" value="DUF1634"/>
    <property type="match status" value="1"/>
</dbReference>
<name>A0A6G8AZN7_9LACO</name>
<gene>
    <name evidence="2" type="ORF">G7084_03885</name>
</gene>
<feature type="transmembrane region" description="Helical" evidence="1">
    <location>
        <begin position="96"/>
        <end position="116"/>
    </location>
</feature>
<dbReference type="KEGG" id="wco:G7084_03885"/>
<keyword evidence="1" id="KW-1133">Transmembrane helix</keyword>
<dbReference type="RefSeq" id="WP_166010222.1">
    <property type="nucleotide sequence ID" value="NZ_CP049888.1"/>
</dbReference>
<organism evidence="2 3">
    <name type="scientific">Weissella coleopterorum</name>
    <dbReference type="NCBI Taxonomy" id="2714949"/>
    <lineage>
        <taxon>Bacteria</taxon>
        <taxon>Bacillati</taxon>
        <taxon>Bacillota</taxon>
        <taxon>Bacilli</taxon>
        <taxon>Lactobacillales</taxon>
        <taxon>Lactobacillaceae</taxon>
        <taxon>Weissella</taxon>
    </lineage>
</organism>
<keyword evidence="1" id="KW-0812">Transmembrane</keyword>
<evidence type="ECO:0000313" key="3">
    <source>
        <dbReference type="Proteomes" id="UP000500741"/>
    </source>
</evidence>
<proteinExistence type="predicted"/>
<accession>A0A6G8AZN7</accession>
<dbReference type="EMBL" id="CP049888">
    <property type="protein sequence ID" value="QIL50528.1"/>
    <property type="molecule type" value="Genomic_DNA"/>
</dbReference>
<dbReference type="AlphaFoldDB" id="A0A6G8AZN7"/>
<protein>
    <submittedName>
        <fullName evidence="2">DUF1634 domain-containing protein</fullName>
    </submittedName>
</protein>
<keyword evidence="3" id="KW-1185">Reference proteome</keyword>
<reference evidence="2 3" key="1">
    <citation type="submission" date="2020-03" db="EMBL/GenBank/DDBJ databases">
        <title>Weissella sp. nov., isolated from Cybister lewisianus.</title>
        <authorList>
            <person name="Hyun D.-W."/>
            <person name="Bae J.-W."/>
        </authorList>
    </citation>
    <scope>NUCLEOTIDE SEQUENCE [LARGE SCALE GENOMIC DNA]</scope>
    <source>
        <strain evidence="2 3">HDW19</strain>
    </source>
</reference>
<evidence type="ECO:0000313" key="2">
    <source>
        <dbReference type="EMBL" id="QIL50528.1"/>
    </source>
</evidence>
<evidence type="ECO:0000256" key="1">
    <source>
        <dbReference type="SAM" id="Phobius"/>
    </source>
</evidence>
<dbReference type="InterPro" id="IPR012861">
    <property type="entry name" value="DUF1634"/>
</dbReference>